<evidence type="ECO:0000313" key="2">
    <source>
        <dbReference type="Proteomes" id="UP000198556"/>
    </source>
</evidence>
<organism evidence="1 2">
    <name type="scientific">Granulicatella balaenopterae</name>
    <dbReference type="NCBI Taxonomy" id="137733"/>
    <lineage>
        <taxon>Bacteria</taxon>
        <taxon>Bacillati</taxon>
        <taxon>Bacillota</taxon>
        <taxon>Bacilli</taxon>
        <taxon>Lactobacillales</taxon>
        <taxon>Carnobacteriaceae</taxon>
        <taxon>Granulicatella</taxon>
    </lineage>
</organism>
<gene>
    <name evidence="1" type="ORF">SAMN05421767_11235</name>
</gene>
<accession>A0A1H9KA61</accession>
<dbReference type="Proteomes" id="UP000198556">
    <property type="component" value="Unassembled WGS sequence"/>
</dbReference>
<dbReference type="RefSeq" id="WP_218138914.1">
    <property type="nucleotide sequence ID" value="NZ_FOGF01000012.1"/>
</dbReference>
<dbReference type="SUPFAM" id="SSF53383">
    <property type="entry name" value="PLP-dependent transferases"/>
    <property type="match status" value="1"/>
</dbReference>
<protein>
    <recommendedName>
        <fullName evidence="3">dTDP-4-amino-4,6-dideoxygalactose transaminase</fullName>
    </recommendedName>
</protein>
<dbReference type="InterPro" id="IPR015424">
    <property type="entry name" value="PyrdxlP-dep_Trfase"/>
</dbReference>
<reference evidence="1 2" key="1">
    <citation type="submission" date="2016-10" db="EMBL/GenBank/DDBJ databases">
        <authorList>
            <person name="de Groot N.N."/>
        </authorList>
    </citation>
    <scope>NUCLEOTIDE SEQUENCE [LARGE SCALE GENOMIC DNA]</scope>
    <source>
        <strain evidence="1 2">DSM 15827</strain>
    </source>
</reference>
<dbReference type="EMBL" id="FOGF01000012">
    <property type="protein sequence ID" value="SEQ95817.1"/>
    <property type="molecule type" value="Genomic_DNA"/>
</dbReference>
<name>A0A1H9KA61_9LACT</name>
<proteinExistence type="predicted"/>
<dbReference type="STRING" id="137733.SAMN05421767_11235"/>
<keyword evidence="2" id="KW-1185">Reference proteome</keyword>
<sequence length="317" mass="37015">MEIGGYIELEKSNKKMLYADKILLNAGRNCLKYIIKAKNIQKIYLPYFLCDSVRDACKDEYINIAYYHISDNFLPKSIELQHDEWIYVVNYYGQLSNQKLEELHNEFSGRMIVDNAQAYFQEPVIGIDTLYTCRKFFGVADGAILSTSQLMTSELSKDESFQHMNFLLGRFERSASEFYGEYAENNKRFKNEPIKKMSELTKNLLNGIDYEFVKEARTTNFNYLHQQLKDINLLTVTKVEGAFAYPLMIENAAEIRKQLIAKKIYIPLLWPNVLDDVEEDSLEYQLALNILPLPCDQRYGVKEMDIIVSEIMNQLRL</sequence>
<dbReference type="AlphaFoldDB" id="A0A1H9KA61"/>
<evidence type="ECO:0000313" key="1">
    <source>
        <dbReference type="EMBL" id="SEQ95817.1"/>
    </source>
</evidence>
<evidence type="ECO:0008006" key="3">
    <source>
        <dbReference type="Google" id="ProtNLM"/>
    </source>
</evidence>